<evidence type="ECO:0000313" key="3">
    <source>
        <dbReference type="EMBL" id="KQB33875.1"/>
    </source>
</evidence>
<dbReference type="GO" id="GO:0003899">
    <property type="term" value="F:DNA-directed RNA polymerase activity"/>
    <property type="evidence" value="ECO:0007669"/>
    <property type="project" value="UniProtKB-UniRule"/>
</dbReference>
<comment type="catalytic activity">
    <reaction evidence="1">
        <text>RNA(n) + a ribonucleoside 5'-triphosphate = RNA(n+1) + diphosphate</text>
        <dbReference type="Rhea" id="RHEA:21248"/>
        <dbReference type="Rhea" id="RHEA-COMP:14527"/>
        <dbReference type="Rhea" id="RHEA-COMP:17342"/>
        <dbReference type="ChEBI" id="CHEBI:33019"/>
        <dbReference type="ChEBI" id="CHEBI:61557"/>
        <dbReference type="ChEBI" id="CHEBI:140395"/>
        <dbReference type="EC" id="2.7.7.6"/>
    </reaction>
</comment>
<dbReference type="HAMAP" id="MF_00864">
    <property type="entry name" value="RNApol_arch_Rpo4"/>
    <property type="match status" value="1"/>
</dbReference>
<proteinExistence type="inferred from homology"/>
<comment type="function">
    <text evidence="1">DNA-dependent RNA polymerase (RNAP) catalyzes the transcription of DNA into RNA using the four ribonucleoside triphosphates as substrates. This subunit is less well bound than the others.</text>
</comment>
<keyword evidence="1" id="KW-0963">Cytoplasm</keyword>
<dbReference type="SUPFAM" id="SSF47819">
    <property type="entry name" value="HRDC-like"/>
    <property type="match status" value="1"/>
</dbReference>
<organism evidence="3 4">
    <name type="scientific">Acidiplasma aeolicum</name>
    <dbReference type="NCBI Taxonomy" id="507754"/>
    <lineage>
        <taxon>Archaea</taxon>
        <taxon>Methanobacteriati</taxon>
        <taxon>Thermoplasmatota</taxon>
        <taxon>Thermoplasmata</taxon>
        <taxon>Thermoplasmatales</taxon>
        <taxon>Ferroplasmaceae</taxon>
        <taxon>Acidiplasma</taxon>
    </lineage>
</organism>
<evidence type="ECO:0000313" key="4">
    <source>
        <dbReference type="Proteomes" id="UP000050320"/>
    </source>
</evidence>
<dbReference type="GO" id="GO:0000428">
    <property type="term" value="C:DNA-directed RNA polymerase complex"/>
    <property type="evidence" value="ECO:0007669"/>
    <property type="project" value="UniProtKB-KW"/>
</dbReference>
<dbReference type="Proteomes" id="UP000050515">
    <property type="component" value="Unassembled WGS sequence"/>
</dbReference>
<dbReference type="OrthoDB" id="57448at2157"/>
<evidence type="ECO:0000256" key="1">
    <source>
        <dbReference type="HAMAP-Rule" id="MF_00864"/>
    </source>
</evidence>
<comment type="caution">
    <text evidence="3">The sequence shown here is derived from an EMBL/GenBank/DDBJ whole genome shotgun (WGS) entry which is preliminary data.</text>
</comment>
<evidence type="ECO:0000313" key="5">
    <source>
        <dbReference type="Proteomes" id="UP000050515"/>
    </source>
</evidence>
<dbReference type="RefSeq" id="WP_048101931.1">
    <property type="nucleotide sequence ID" value="NZ_JBBYJF010000001.1"/>
</dbReference>
<dbReference type="AlphaFoldDB" id="A0A0Q0RNY5"/>
<dbReference type="GO" id="GO:0006352">
    <property type="term" value="P:DNA-templated transcription initiation"/>
    <property type="evidence" value="ECO:0007669"/>
    <property type="project" value="InterPro"/>
</dbReference>
<keyword evidence="1" id="KW-0808">Transferase</keyword>
<gene>
    <name evidence="1" type="primary">rpo4</name>
    <name evidence="1" type="synonym">rpoF</name>
    <name evidence="3" type="ORF">AOG54_06295</name>
    <name evidence="2" type="ORF">SE19_08530</name>
</gene>
<dbReference type="InterPro" id="IPR005574">
    <property type="entry name" value="Rpb4/RPC9"/>
</dbReference>
<dbReference type="GO" id="GO:0000166">
    <property type="term" value="F:nucleotide binding"/>
    <property type="evidence" value="ECO:0007669"/>
    <property type="project" value="InterPro"/>
</dbReference>
<sequence>MKIKYITNIDVYNKLSAKEEKTEDEADTLSYVEKFLKYKKNVDIEKLKESLMSTFKLSEEVAVKLIDLKPNNKDELIAVLNSYNIKVDDAQLDAILDTLQVL</sequence>
<dbReference type="InterPro" id="IPR038324">
    <property type="entry name" value="Rpb4/RPC9_sf"/>
</dbReference>
<reference evidence="3 4" key="2">
    <citation type="submission" date="2015-09" db="EMBL/GenBank/DDBJ databases">
        <title>Heavy metals and arsenic resistance mechanisms in polyextremophilic archaea of the family Ferroplasmaceae.</title>
        <authorList>
            <person name="Bulaev A.G."/>
            <person name="Kanygina A.V."/>
        </authorList>
    </citation>
    <scope>NUCLEOTIDE SEQUENCE [LARGE SCALE GENOMIC DNA]</scope>
    <source>
        <strain evidence="3 4">VT</strain>
    </source>
</reference>
<dbReference type="EC" id="2.7.7.6" evidence="1"/>
<comment type="subcellular location">
    <subcellularLocation>
        <location evidence="1">Cytoplasm</location>
    </subcellularLocation>
</comment>
<dbReference type="GO" id="GO:0005737">
    <property type="term" value="C:cytoplasm"/>
    <property type="evidence" value="ECO:0007669"/>
    <property type="project" value="UniProtKB-SubCell"/>
</dbReference>
<dbReference type="Gene3D" id="1.20.1250.40">
    <property type="match status" value="1"/>
</dbReference>
<keyword evidence="1" id="KW-0548">Nucleotidyltransferase</keyword>
<comment type="similarity">
    <text evidence="1">Belongs to the eukaryotic RPB4 RNA polymerase subunit family.</text>
</comment>
<comment type="subunit">
    <text evidence="1">Part of the RNA polymerase complex. Forms a stalk with Rpo7 that extends from the main structure.</text>
</comment>
<dbReference type="GeneID" id="84221896"/>
<keyword evidence="1" id="KW-0804">Transcription</keyword>
<dbReference type="EMBL" id="LJCQ01000408">
    <property type="protein sequence ID" value="KPV44804.1"/>
    <property type="molecule type" value="Genomic_DNA"/>
</dbReference>
<dbReference type="Proteomes" id="UP000050320">
    <property type="component" value="Unassembled WGS sequence"/>
</dbReference>
<dbReference type="Pfam" id="PF03874">
    <property type="entry name" value="RNA_pol_Rpb4"/>
    <property type="match status" value="1"/>
</dbReference>
<name>A0A0Q0RNY5_9ARCH</name>
<dbReference type="PATRIC" id="fig|507754.4.peg.1108"/>
<keyword evidence="1" id="KW-0240">DNA-directed RNA polymerase</keyword>
<keyword evidence="4" id="KW-1185">Reference proteome</keyword>
<evidence type="ECO:0000313" key="2">
    <source>
        <dbReference type="EMBL" id="KPV44804.1"/>
    </source>
</evidence>
<accession>A0A0Q0RNY5</accession>
<dbReference type="InterPro" id="IPR010924">
    <property type="entry name" value="Rpo4"/>
</dbReference>
<dbReference type="EMBL" id="LKBG01000271">
    <property type="protein sequence ID" value="KQB33875.1"/>
    <property type="molecule type" value="Genomic_DNA"/>
</dbReference>
<dbReference type="InterPro" id="IPR010997">
    <property type="entry name" value="HRDC-like_sf"/>
</dbReference>
<reference evidence="2 5" key="1">
    <citation type="submission" date="2015-09" db="EMBL/GenBank/DDBJ databases">
        <title>Draft genome sequence of Acidiplasma aeolicum DSM 18409.</title>
        <authorList>
            <person name="Hemp J."/>
        </authorList>
    </citation>
    <scope>NUCLEOTIDE SEQUENCE [LARGE SCALE GENOMIC DNA]</scope>
    <source>
        <strain evidence="2 5">V</strain>
    </source>
</reference>
<protein>
    <recommendedName>
        <fullName evidence="1">DNA-directed RNA polymerase subunit Rpo4</fullName>
        <ecNumber evidence="1">2.7.7.6</ecNumber>
    </recommendedName>
    <alternativeName>
        <fullName evidence="1">DNA-directed RNA polymerase subunit F</fullName>
    </alternativeName>
</protein>